<name>A0A9D9IBR6_9SPIO</name>
<protein>
    <submittedName>
        <fullName evidence="4">PspC domain-containing protein</fullName>
    </submittedName>
</protein>
<gene>
    <name evidence="4" type="ORF">IAA72_07835</name>
</gene>
<dbReference type="InterPro" id="IPR007168">
    <property type="entry name" value="Phageshock_PspC_N"/>
</dbReference>
<dbReference type="EMBL" id="JADIMF010000131">
    <property type="protein sequence ID" value="MBO8469679.1"/>
    <property type="molecule type" value="Genomic_DNA"/>
</dbReference>
<evidence type="ECO:0000313" key="5">
    <source>
        <dbReference type="Proteomes" id="UP000810292"/>
    </source>
</evidence>
<sequence length="106" mass="12378">MSRKNFELRIGNWKRSPRGEIFGVVTGLAEWRNLDPGKTRFIVFLLVLFTGIFPGVAIYLILAILLPAEGDEPEYRSKENTYEATWSEADGTTEKERDWDRRFHDR</sequence>
<feature type="compositionally biased region" description="Basic and acidic residues" evidence="1">
    <location>
        <begin position="92"/>
        <end position="106"/>
    </location>
</feature>
<keyword evidence="2" id="KW-0812">Transmembrane</keyword>
<feature type="region of interest" description="Disordered" evidence="1">
    <location>
        <begin position="76"/>
        <end position="106"/>
    </location>
</feature>
<evidence type="ECO:0000313" key="4">
    <source>
        <dbReference type="EMBL" id="MBO8469679.1"/>
    </source>
</evidence>
<keyword evidence="2" id="KW-0472">Membrane</keyword>
<evidence type="ECO:0000256" key="1">
    <source>
        <dbReference type="SAM" id="MobiDB-lite"/>
    </source>
</evidence>
<reference evidence="4" key="1">
    <citation type="submission" date="2020-10" db="EMBL/GenBank/DDBJ databases">
        <authorList>
            <person name="Gilroy R."/>
        </authorList>
    </citation>
    <scope>NUCLEOTIDE SEQUENCE</scope>
    <source>
        <strain evidence="4">14700</strain>
    </source>
</reference>
<dbReference type="Proteomes" id="UP000810292">
    <property type="component" value="Unassembled WGS sequence"/>
</dbReference>
<organism evidence="4 5">
    <name type="scientific">Candidatus Ornithospirochaeta stercoravium</name>
    <dbReference type="NCBI Taxonomy" id="2840897"/>
    <lineage>
        <taxon>Bacteria</taxon>
        <taxon>Pseudomonadati</taxon>
        <taxon>Spirochaetota</taxon>
        <taxon>Spirochaetia</taxon>
        <taxon>Spirochaetales</taxon>
        <taxon>Spirochaetaceae</taxon>
        <taxon>Spirochaetaceae incertae sedis</taxon>
        <taxon>Candidatus Ornithospirochaeta</taxon>
    </lineage>
</organism>
<proteinExistence type="predicted"/>
<comment type="caution">
    <text evidence="4">The sequence shown here is derived from an EMBL/GenBank/DDBJ whole genome shotgun (WGS) entry which is preliminary data.</text>
</comment>
<evidence type="ECO:0000256" key="2">
    <source>
        <dbReference type="SAM" id="Phobius"/>
    </source>
</evidence>
<evidence type="ECO:0000259" key="3">
    <source>
        <dbReference type="Pfam" id="PF04024"/>
    </source>
</evidence>
<dbReference type="Pfam" id="PF04024">
    <property type="entry name" value="PspC"/>
    <property type="match status" value="1"/>
</dbReference>
<dbReference type="AlphaFoldDB" id="A0A9D9IBR6"/>
<accession>A0A9D9IBR6</accession>
<keyword evidence="2" id="KW-1133">Transmembrane helix</keyword>
<feature type="domain" description="Phage shock protein PspC N-terminal" evidence="3">
    <location>
        <begin position="15"/>
        <end position="69"/>
    </location>
</feature>
<reference evidence="4" key="2">
    <citation type="journal article" date="2021" name="PeerJ">
        <title>Extensive microbial diversity within the chicken gut microbiome revealed by metagenomics and culture.</title>
        <authorList>
            <person name="Gilroy R."/>
            <person name="Ravi A."/>
            <person name="Getino M."/>
            <person name="Pursley I."/>
            <person name="Horton D.L."/>
            <person name="Alikhan N.F."/>
            <person name="Baker D."/>
            <person name="Gharbi K."/>
            <person name="Hall N."/>
            <person name="Watson M."/>
            <person name="Adriaenssens E.M."/>
            <person name="Foster-Nyarko E."/>
            <person name="Jarju S."/>
            <person name="Secka A."/>
            <person name="Antonio M."/>
            <person name="Oren A."/>
            <person name="Chaudhuri R.R."/>
            <person name="La Ragione R."/>
            <person name="Hildebrand F."/>
            <person name="Pallen M.J."/>
        </authorList>
    </citation>
    <scope>NUCLEOTIDE SEQUENCE</scope>
    <source>
        <strain evidence="4">14700</strain>
    </source>
</reference>
<feature type="transmembrane region" description="Helical" evidence="2">
    <location>
        <begin position="41"/>
        <end position="66"/>
    </location>
</feature>